<protein>
    <submittedName>
        <fullName evidence="1">Uncharacterized protein</fullName>
    </submittedName>
</protein>
<proteinExistence type="predicted"/>
<dbReference type="OrthoDB" id="289700at2"/>
<evidence type="ECO:0000313" key="1">
    <source>
        <dbReference type="EMBL" id="QDT88410.1"/>
    </source>
</evidence>
<dbReference type="KEGG" id="gax:Pan161_00260"/>
<reference evidence="1 2" key="1">
    <citation type="submission" date="2019-02" db="EMBL/GenBank/DDBJ databases">
        <title>Deep-cultivation of Planctomycetes and their phenomic and genomic characterization uncovers novel biology.</title>
        <authorList>
            <person name="Wiegand S."/>
            <person name="Jogler M."/>
            <person name="Boedeker C."/>
            <person name="Pinto D."/>
            <person name="Vollmers J."/>
            <person name="Rivas-Marin E."/>
            <person name="Kohn T."/>
            <person name="Peeters S.H."/>
            <person name="Heuer A."/>
            <person name="Rast P."/>
            <person name="Oberbeckmann S."/>
            <person name="Bunk B."/>
            <person name="Jeske O."/>
            <person name="Meyerdierks A."/>
            <person name="Storesund J.E."/>
            <person name="Kallscheuer N."/>
            <person name="Luecker S."/>
            <person name="Lage O.M."/>
            <person name="Pohl T."/>
            <person name="Merkel B.J."/>
            <person name="Hornburger P."/>
            <person name="Mueller R.-W."/>
            <person name="Bruemmer F."/>
            <person name="Labrenz M."/>
            <person name="Spormann A.M."/>
            <person name="Op den Camp H."/>
            <person name="Overmann J."/>
            <person name="Amann R."/>
            <person name="Jetten M.S.M."/>
            <person name="Mascher T."/>
            <person name="Medema M.H."/>
            <person name="Devos D.P."/>
            <person name="Kaster A.-K."/>
            <person name="Ovreas L."/>
            <person name="Rohde M."/>
            <person name="Galperin M.Y."/>
            <person name="Jogler C."/>
        </authorList>
    </citation>
    <scope>NUCLEOTIDE SEQUENCE [LARGE SCALE GENOMIC DNA]</scope>
    <source>
        <strain evidence="1 2">Pan161</strain>
    </source>
</reference>
<sequence>MNENTTRLDHNADAQNTWSVWRQGDDGNRFLIEAGLSEEVAKQKVAEFESHGHKQLYWATQSR</sequence>
<keyword evidence="2" id="KW-1185">Reference proteome</keyword>
<dbReference type="Proteomes" id="UP000316855">
    <property type="component" value="Chromosome"/>
</dbReference>
<accession>A0A517V5Y1</accession>
<dbReference type="EMBL" id="CP036343">
    <property type="protein sequence ID" value="QDT88410.1"/>
    <property type="molecule type" value="Genomic_DNA"/>
</dbReference>
<dbReference type="AlphaFoldDB" id="A0A517V5Y1"/>
<organism evidence="1 2">
    <name type="scientific">Gimesia algae</name>
    <dbReference type="NCBI Taxonomy" id="2527971"/>
    <lineage>
        <taxon>Bacteria</taxon>
        <taxon>Pseudomonadati</taxon>
        <taxon>Planctomycetota</taxon>
        <taxon>Planctomycetia</taxon>
        <taxon>Planctomycetales</taxon>
        <taxon>Planctomycetaceae</taxon>
        <taxon>Gimesia</taxon>
    </lineage>
</organism>
<gene>
    <name evidence="1" type="ORF">Pan161_00260</name>
</gene>
<evidence type="ECO:0000313" key="2">
    <source>
        <dbReference type="Proteomes" id="UP000316855"/>
    </source>
</evidence>
<dbReference type="RefSeq" id="WP_145223589.1">
    <property type="nucleotide sequence ID" value="NZ_CP036343.1"/>
</dbReference>
<name>A0A517V5Y1_9PLAN</name>